<protein>
    <submittedName>
        <fullName evidence="2">Uncharacterized protein</fullName>
    </submittedName>
</protein>
<dbReference type="EMBL" id="MCRI01000019">
    <property type="protein sequence ID" value="ODN66481.1"/>
    <property type="molecule type" value="Genomic_DNA"/>
</dbReference>
<organism evidence="2 3">
    <name type="scientific">Methylophaga muralis</name>
    <dbReference type="NCBI Taxonomy" id="291169"/>
    <lineage>
        <taxon>Bacteria</taxon>
        <taxon>Pseudomonadati</taxon>
        <taxon>Pseudomonadota</taxon>
        <taxon>Gammaproteobacteria</taxon>
        <taxon>Thiotrichales</taxon>
        <taxon>Piscirickettsiaceae</taxon>
        <taxon>Methylophaga</taxon>
    </lineage>
</organism>
<keyword evidence="1" id="KW-1133">Transmembrane helix</keyword>
<sequence length="372" mass="41857">MDRARTGSTIVAAILAVIVIFLFGYLLWSDAPPNRSELTVDPPIEVIEPDLPLEIIRSAEQELPDSDAIREREAAEFVDQLAGADDSTIIVNEYQDMFVRPDSIIALPELEQRTTTLKSLMDDKSLSADTPLTLRYTEEIREQTTLQQLETEEEDHIAPITIVTEQGETITAPLVELLQREDIDQSAPVTQIREQQQIKQIKASELADADIAEDQQMSVTISRGVQKLDIADLIDSDSADMQDSLFYLHRVTEEDIQGLWGIIQTGLIRNFRQGIRLQRNGTEQKVSVLIPADADEPLPDGLSSFLGLILHKKVSTSYVYNFNTHTMGHDPNLIHPGQELILIRFSAEELKDIYQFFAEQRSNDSQTFAIGR</sequence>
<accession>A0A1E3GSX3</accession>
<dbReference type="PATRIC" id="fig|291169.3.peg.1860"/>
<gene>
    <name evidence="2" type="ORF">A9E74_01849</name>
</gene>
<name>A0A1E3GSX3_9GAMM</name>
<dbReference type="STRING" id="291169.A9E74_01849"/>
<keyword evidence="3" id="KW-1185">Reference proteome</keyword>
<evidence type="ECO:0000313" key="3">
    <source>
        <dbReference type="Proteomes" id="UP000094379"/>
    </source>
</evidence>
<dbReference type="AlphaFoldDB" id="A0A1E3GSX3"/>
<evidence type="ECO:0000313" key="2">
    <source>
        <dbReference type="EMBL" id="ODN66481.1"/>
    </source>
</evidence>
<reference evidence="2 3" key="1">
    <citation type="submission" date="2016-07" db="EMBL/GenBank/DDBJ databases">
        <title>Draft Genome Sequence of Methylophaga muralis Bur 1.</title>
        <authorList>
            <person name="Vasilenko O.V."/>
            <person name="Doronina N.V."/>
            <person name="Shmareva M.N."/>
            <person name="Tarlachkov S.V."/>
            <person name="Mustakhimov I."/>
            <person name="Trotsenko Y.A."/>
        </authorList>
    </citation>
    <scope>NUCLEOTIDE SEQUENCE [LARGE SCALE GENOMIC DNA]</scope>
    <source>
        <strain evidence="2 3">Bur 1</strain>
    </source>
</reference>
<proteinExistence type="predicted"/>
<keyword evidence="1" id="KW-0472">Membrane</keyword>
<evidence type="ECO:0000256" key="1">
    <source>
        <dbReference type="SAM" id="Phobius"/>
    </source>
</evidence>
<feature type="transmembrane region" description="Helical" evidence="1">
    <location>
        <begin position="7"/>
        <end position="28"/>
    </location>
</feature>
<keyword evidence="1" id="KW-0812">Transmembrane</keyword>
<dbReference type="Proteomes" id="UP000094379">
    <property type="component" value="Unassembled WGS sequence"/>
</dbReference>
<comment type="caution">
    <text evidence="2">The sequence shown here is derived from an EMBL/GenBank/DDBJ whole genome shotgun (WGS) entry which is preliminary data.</text>
</comment>
<dbReference type="RefSeq" id="WP_069296281.1">
    <property type="nucleotide sequence ID" value="NZ_MCRI01000019.1"/>
</dbReference>